<evidence type="ECO:0000313" key="3">
    <source>
        <dbReference type="Proteomes" id="UP000735302"/>
    </source>
</evidence>
<dbReference type="PROSITE" id="PS51257">
    <property type="entry name" value="PROKAR_LIPOPROTEIN"/>
    <property type="match status" value="1"/>
</dbReference>
<sequence length="121" mass="13667">MLVKRPASHLWHSVSGVASKPAVLSSTALIGCIMLWLASKQVKSLLQILLDLKFFGPLHAVQIPDKPRYLLFGLLTLVFVWLDLFLVKILMRSVVSVVLWSRKRLQAGKVSGKRMLAWLLY</sequence>
<proteinExistence type="predicted"/>
<comment type="caution">
    <text evidence="2">The sequence shown here is derived from an EMBL/GenBank/DDBJ whole genome shotgun (WGS) entry which is preliminary data.</text>
</comment>
<evidence type="ECO:0000256" key="1">
    <source>
        <dbReference type="SAM" id="Phobius"/>
    </source>
</evidence>
<keyword evidence="3" id="KW-1185">Reference proteome</keyword>
<accession>A0AAV3XZI9</accession>
<keyword evidence="1" id="KW-0812">Transmembrane</keyword>
<feature type="transmembrane region" description="Helical" evidence="1">
    <location>
        <begin position="69"/>
        <end position="91"/>
    </location>
</feature>
<feature type="transmembrane region" description="Helical" evidence="1">
    <location>
        <begin position="20"/>
        <end position="38"/>
    </location>
</feature>
<dbReference type="AlphaFoldDB" id="A0AAV3XZI9"/>
<keyword evidence="1" id="KW-1133">Transmembrane helix</keyword>
<dbReference type="EMBL" id="BLXT01000264">
    <property type="protein sequence ID" value="GFN75397.1"/>
    <property type="molecule type" value="Genomic_DNA"/>
</dbReference>
<keyword evidence="1" id="KW-0472">Membrane</keyword>
<protein>
    <submittedName>
        <fullName evidence="2">Uncharacterized protein</fullName>
    </submittedName>
</protein>
<reference evidence="2 3" key="1">
    <citation type="journal article" date="2021" name="Elife">
        <title>Chloroplast acquisition without the gene transfer in kleptoplastic sea slugs, Plakobranchus ocellatus.</title>
        <authorList>
            <person name="Maeda T."/>
            <person name="Takahashi S."/>
            <person name="Yoshida T."/>
            <person name="Shimamura S."/>
            <person name="Takaki Y."/>
            <person name="Nagai Y."/>
            <person name="Toyoda A."/>
            <person name="Suzuki Y."/>
            <person name="Arimoto A."/>
            <person name="Ishii H."/>
            <person name="Satoh N."/>
            <person name="Nishiyama T."/>
            <person name="Hasebe M."/>
            <person name="Maruyama T."/>
            <person name="Minagawa J."/>
            <person name="Obokata J."/>
            <person name="Shigenobu S."/>
        </authorList>
    </citation>
    <scope>NUCLEOTIDE SEQUENCE [LARGE SCALE GENOMIC DNA]</scope>
</reference>
<organism evidence="2 3">
    <name type="scientific">Plakobranchus ocellatus</name>
    <dbReference type="NCBI Taxonomy" id="259542"/>
    <lineage>
        <taxon>Eukaryota</taxon>
        <taxon>Metazoa</taxon>
        <taxon>Spiralia</taxon>
        <taxon>Lophotrochozoa</taxon>
        <taxon>Mollusca</taxon>
        <taxon>Gastropoda</taxon>
        <taxon>Heterobranchia</taxon>
        <taxon>Euthyneura</taxon>
        <taxon>Panpulmonata</taxon>
        <taxon>Sacoglossa</taxon>
        <taxon>Placobranchoidea</taxon>
        <taxon>Plakobranchidae</taxon>
        <taxon>Plakobranchus</taxon>
    </lineage>
</organism>
<evidence type="ECO:0000313" key="2">
    <source>
        <dbReference type="EMBL" id="GFN75397.1"/>
    </source>
</evidence>
<name>A0AAV3XZI9_9GAST</name>
<dbReference type="Proteomes" id="UP000735302">
    <property type="component" value="Unassembled WGS sequence"/>
</dbReference>
<gene>
    <name evidence="2" type="ORF">PoB_000190300</name>
</gene>